<name>A0A7R9KUX6_9ACAR</name>
<sequence length="489" mass="54942">MYMCCVCNENTIDVTTSLGVVRGQTSGLHVLNQKIHQFLNIPYAEPPLGRLRFARPLPLKSPKKEIIDATKRGNACIQRISMPPYLFQRINISEDCLVLNIWTPNGCNINHNQRKSNLKAVMFMIHHGGLSAGSIFVDINNLSVLAVNDMVLVAINYRLGPLGFLYGSDETTPGNVGFYDQLLALKWVRQNIDGFGGDRDRITIFGSSAGSWSVSAHILSPLSKGLFKRAIMQSGALIYNKLRPAVNTTKALIKAKTLAQRLNCTKCGGKWLDCLRAINDSTMFIDKTTNAILTITRPVFGTEFLPLIAQKAFETNLYNSDVELMGGLAKDEGSLSGVWTIPELNNEFTEHLFRKLINKLNAEYYNIDVNKITDYYLKSVNKANSAQLKAAFIALLGDLFITCPTYHFAKKFTKINTNIVYYYRFNHVAKFYNLVNQCDGNVCHGSELVFIFGFSLQCPKLVTYIEYNYTIGVMKIWANFAKTGFFTLW</sequence>
<organism evidence="7">
    <name type="scientific">Medioppia subpectinata</name>
    <dbReference type="NCBI Taxonomy" id="1979941"/>
    <lineage>
        <taxon>Eukaryota</taxon>
        <taxon>Metazoa</taxon>
        <taxon>Ecdysozoa</taxon>
        <taxon>Arthropoda</taxon>
        <taxon>Chelicerata</taxon>
        <taxon>Arachnida</taxon>
        <taxon>Acari</taxon>
        <taxon>Acariformes</taxon>
        <taxon>Sarcoptiformes</taxon>
        <taxon>Oribatida</taxon>
        <taxon>Brachypylina</taxon>
        <taxon>Oppioidea</taxon>
        <taxon>Oppiidae</taxon>
        <taxon>Medioppia</taxon>
    </lineage>
</organism>
<evidence type="ECO:0000256" key="2">
    <source>
        <dbReference type="ARBA" id="ARBA00022487"/>
    </source>
</evidence>
<dbReference type="EMBL" id="CAJPIZ010005998">
    <property type="protein sequence ID" value="CAG2109122.1"/>
    <property type="molecule type" value="Genomic_DNA"/>
</dbReference>
<proteinExistence type="inferred from homology"/>
<dbReference type="EC" id="3.1.1.-" evidence="5"/>
<comment type="similarity">
    <text evidence="1 5">Belongs to the type-B carboxylesterase/lipase family.</text>
</comment>
<dbReference type="Gene3D" id="3.40.50.1820">
    <property type="entry name" value="alpha/beta hydrolase"/>
    <property type="match status" value="1"/>
</dbReference>
<evidence type="ECO:0000313" key="8">
    <source>
        <dbReference type="Proteomes" id="UP000759131"/>
    </source>
</evidence>
<dbReference type="GO" id="GO:0003990">
    <property type="term" value="F:acetylcholinesterase activity"/>
    <property type="evidence" value="ECO:0007669"/>
    <property type="project" value="TreeGrafter"/>
</dbReference>
<dbReference type="PROSITE" id="PS00122">
    <property type="entry name" value="CARBOXYLESTERASE_B_1"/>
    <property type="match status" value="1"/>
</dbReference>
<dbReference type="SUPFAM" id="SSF53474">
    <property type="entry name" value="alpha/beta-Hydrolases"/>
    <property type="match status" value="1"/>
</dbReference>
<dbReference type="AlphaFoldDB" id="A0A7R9KUX6"/>
<dbReference type="GO" id="GO:0006581">
    <property type="term" value="P:acetylcholine catabolic process"/>
    <property type="evidence" value="ECO:0007669"/>
    <property type="project" value="TreeGrafter"/>
</dbReference>
<gene>
    <name evidence="7" type="ORF">OSB1V03_LOCUS9113</name>
</gene>
<keyword evidence="3 5" id="KW-0378">Hydrolase</keyword>
<dbReference type="PANTHER" id="PTHR43918">
    <property type="entry name" value="ACETYLCHOLINESTERASE"/>
    <property type="match status" value="1"/>
</dbReference>
<evidence type="ECO:0000256" key="3">
    <source>
        <dbReference type="ARBA" id="ARBA00022801"/>
    </source>
</evidence>
<dbReference type="InterPro" id="IPR019826">
    <property type="entry name" value="Carboxylesterase_B_AS"/>
</dbReference>
<dbReference type="Pfam" id="PF00135">
    <property type="entry name" value="COesterase"/>
    <property type="match status" value="1"/>
</dbReference>
<evidence type="ECO:0000256" key="1">
    <source>
        <dbReference type="ARBA" id="ARBA00005964"/>
    </source>
</evidence>
<feature type="domain" description="Carboxylesterase type B" evidence="6">
    <location>
        <begin position="13"/>
        <end position="484"/>
    </location>
</feature>
<accession>A0A7R9KUX6</accession>
<evidence type="ECO:0000256" key="5">
    <source>
        <dbReference type="RuleBase" id="RU361235"/>
    </source>
</evidence>
<evidence type="ECO:0000259" key="6">
    <source>
        <dbReference type="Pfam" id="PF00135"/>
    </source>
</evidence>
<dbReference type="GO" id="GO:0005886">
    <property type="term" value="C:plasma membrane"/>
    <property type="evidence" value="ECO:0007669"/>
    <property type="project" value="TreeGrafter"/>
</dbReference>
<dbReference type="EMBL" id="OC860573">
    <property type="protein sequence ID" value="CAD7628692.1"/>
    <property type="molecule type" value="Genomic_DNA"/>
</dbReference>
<keyword evidence="8" id="KW-1185">Reference proteome</keyword>
<dbReference type="InterPro" id="IPR002018">
    <property type="entry name" value="CarbesteraseB"/>
</dbReference>
<evidence type="ECO:0000313" key="7">
    <source>
        <dbReference type="EMBL" id="CAD7628692.1"/>
    </source>
</evidence>
<keyword evidence="4" id="KW-0325">Glycoprotein</keyword>
<reference evidence="7" key="1">
    <citation type="submission" date="2020-11" db="EMBL/GenBank/DDBJ databases">
        <authorList>
            <person name="Tran Van P."/>
        </authorList>
    </citation>
    <scope>NUCLEOTIDE SEQUENCE</scope>
</reference>
<dbReference type="InterPro" id="IPR050654">
    <property type="entry name" value="AChE-related_enzymes"/>
</dbReference>
<dbReference type="Proteomes" id="UP000759131">
    <property type="component" value="Unassembled WGS sequence"/>
</dbReference>
<evidence type="ECO:0000256" key="4">
    <source>
        <dbReference type="ARBA" id="ARBA00023180"/>
    </source>
</evidence>
<dbReference type="PANTHER" id="PTHR43918:SF4">
    <property type="entry name" value="CARBOXYLIC ESTER HYDROLASE"/>
    <property type="match status" value="1"/>
</dbReference>
<dbReference type="InterPro" id="IPR029058">
    <property type="entry name" value="AB_hydrolase_fold"/>
</dbReference>
<dbReference type="GO" id="GO:0019695">
    <property type="term" value="P:choline metabolic process"/>
    <property type="evidence" value="ECO:0007669"/>
    <property type="project" value="TreeGrafter"/>
</dbReference>
<keyword evidence="2" id="KW-0719">Serine esterase</keyword>
<dbReference type="OrthoDB" id="19653at2759"/>
<protein>
    <recommendedName>
        <fullName evidence="5">Carboxylic ester hydrolase</fullName>
        <ecNumber evidence="5">3.1.1.-</ecNumber>
    </recommendedName>
</protein>
<dbReference type="GO" id="GO:0005615">
    <property type="term" value="C:extracellular space"/>
    <property type="evidence" value="ECO:0007669"/>
    <property type="project" value="TreeGrafter"/>
</dbReference>